<dbReference type="Proteomes" id="UP000184128">
    <property type="component" value="Unassembled WGS sequence"/>
</dbReference>
<feature type="binding site" evidence="16">
    <location>
        <position position="205"/>
    </location>
    <ligand>
        <name>Mg(2+)</name>
        <dbReference type="ChEBI" id="CHEBI:18420"/>
    </ligand>
</feature>
<evidence type="ECO:0000256" key="9">
    <source>
        <dbReference type="ARBA" id="ARBA00022777"/>
    </source>
</evidence>
<keyword evidence="13 16" id="KW-0119">Carbohydrate metabolism</keyword>
<dbReference type="GO" id="GO:0006109">
    <property type="term" value="P:regulation of carbohydrate metabolic process"/>
    <property type="evidence" value="ECO:0007669"/>
    <property type="project" value="UniProtKB-UniRule"/>
</dbReference>
<evidence type="ECO:0000259" key="17">
    <source>
        <dbReference type="Pfam" id="PF02603"/>
    </source>
</evidence>
<evidence type="ECO:0000256" key="10">
    <source>
        <dbReference type="ARBA" id="ARBA00022840"/>
    </source>
</evidence>
<comment type="miscellaneous">
    <text evidence="16">Both phosphorylation and phosphorolysis are carried out by the same active site and suggest a common mechanism for both reactions.</text>
</comment>
<dbReference type="GO" id="GO:0000155">
    <property type="term" value="F:phosphorelay sensor kinase activity"/>
    <property type="evidence" value="ECO:0007669"/>
    <property type="project" value="InterPro"/>
</dbReference>
<comment type="cofactor">
    <cofactor evidence="2 16">
        <name>Mg(2+)</name>
        <dbReference type="ChEBI" id="CHEBI:18420"/>
    </cofactor>
</comment>
<evidence type="ECO:0000256" key="1">
    <source>
        <dbReference type="ARBA" id="ARBA00001120"/>
    </source>
</evidence>
<dbReference type="PANTHER" id="PTHR30305:SF1">
    <property type="entry name" value="HPR KINASE_PHOSPHORYLASE"/>
    <property type="match status" value="1"/>
</dbReference>
<evidence type="ECO:0000256" key="6">
    <source>
        <dbReference type="ARBA" id="ARBA00022679"/>
    </source>
</evidence>
<keyword evidence="10 16" id="KW-0067">ATP-binding</keyword>
<reference evidence="19 20" key="1">
    <citation type="submission" date="2016-11" db="EMBL/GenBank/DDBJ databases">
        <authorList>
            <person name="Jaros S."/>
            <person name="Januszkiewicz K."/>
            <person name="Wedrychowicz H."/>
        </authorList>
    </citation>
    <scope>NUCLEOTIDE SEQUENCE [LARGE SCALE GENOMIC DNA]</scope>
    <source>
        <strain evidence="19 20">DSM 15692</strain>
    </source>
</reference>
<evidence type="ECO:0000256" key="5">
    <source>
        <dbReference type="ARBA" id="ARBA00022527"/>
    </source>
</evidence>
<dbReference type="AlphaFoldDB" id="A0A1M4S684"/>
<evidence type="ECO:0000256" key="16">
    <source>
        <dbReference type="HAMAP-Rule" id="MF_01249"/>
    </source>
</evidence>
<comment type="domain">
    <text evidence="16">The Walker A ATP-binding motif also binds Pi and PPi.</text>
</comment>
<protein>
    <recommendedName>
        <fullName evidence="4 16">HPr kinase/phosphorylase</fullName>
        <shortName evidence="16">HPrK/P</shortName>
        <ecNumber evidence="16">2.7.11.-</ecNumber>
        <ecNumber evidence="16">2.7.4.-</ecNumber>
    </recommendedName>
    <alternativeName>
        <fullName evidence="14 16">HPr(Ser) kinase/phosphorylase</fullName>
    </alternativeName>
</protein>
<dbReference type="EC" id="2.7.11.-" evidence="16"/>
<evidence type="ECO:0000256" key="8">
    <source>
        <dbReference type="ARBA" id="ARBA00022741"/>
    </source>
</evidence>
<dbReference type="SUPFAM" id="SSF53795">
    <property type="entry name" value="PEP carboxykinase-like"/>
    <property type="match status" value="1"/>
</dbReference>
<feature type="domain" description="HPr(Ser) kinase/phosphorylase N-terminal" evidence="17">
    <location>
        <begin position="6"/>
        <end position="130"/>
    </location>
</feature>
<dbReference type="InterPro" id="IPR011104">
    <property type="entry name" value="Hpr_kin/Pase_C"/>
</dbReference>
<dbReference type="CDD" id="cd01918">
    <property type="entry name" value="HprK_C"/>
    <property type="match status" value="1"/>
</dbReference>
<dbReference type="RefSeq" id="WP_268761839.1">
    <property type="nucleotide sequence ID" value="NZ_FQUF01000002.1"/>
</dbReference>
<dbReference type="NCBIfam" id="TIGR00679">
    <property type="entry name" value="hpr-ser"/>
    <property type="match status" value="1"/>
</dbReference>
<dbReference type="Pfam" id="PF02603">
    <property type="entry name" value="Hpr_kinase_N"/>
    <property type="match status" value="1"/>
</dbReference>
<keyword evidence="7 16" id="KW-0479">Metal-binding</keyword>
<comment type="similarity">
    <text evidence="3 16">Belongs to the HPrK/P family.</text>
</comment>
<keyword evidence="9 16" id="KW-0418">Kinase</keyword>
<dbReference type="InterPro" id="IPR003755">
    <property type="entry name" value="HPr(Ser)_kin/Pase"/>
</dbReference>
<dbReference type="FunFam" id="3.40.50.300:FF:000174">
    <property type="entry name" value="HPr kinase/phosphorylase"/>
    <property type="match status" value="1"/>
</dbReference>
<evidence type="ECO:0000256" key="14">
    <source>
        <dbReference type="ARBA" id="ARBA00033012"/>
    </source>
</evidence>
<feature type="active site" evidence="16">
    <location>
        <position position="162"/>
    </location>
</feature>
<evidence type="ECO:0000313" key="20">
    <source>
        <dbReference type="Proteomes" id="UP000184128"/>
    </source>
</evidence>
<comment type="catalytic activity">
    <reaction evidence="1 16">
        <text>[HPr protein]-L-serine + ATP = [HPr protein]-O-phospho-L-serine + ADP + H(+)</text>
        <dbReference type="Rhea" id="RHEA:46600"/>
        <dbReference type="Rhea" id="RHEA-COMP:11602"/>
        <dbReference type="Rhea" id="RHEA-COMP:11603"/>
        <dbReference type="ChEBI" id="CHEBI:15378"/>
        <dbReference type="ChEBI" id="CHEBI:29999"/>
        <dbReference type="ChEBI" id="CHEBI:30616"/>
        <dbReference type="ChEBI" id="CHEBI:83421"/>
        <dbReference type="ChEBI" id="CHEBI:456216"/>
    </reaction>
</comment>
<evidence type="ECO:0000256" key="13">
    <source>
        <dbReference type="ARBA" id="ARBA00023277"/>
    </source>
</evidence>
<dbReference type="PANTHER" id="PTHR30305">
    <property type="entry name" value="PROTEIN YJDM-RELATED"/>
    <property type="match status" value="1"/>
</dbReference>
<keyword evidence="20" id="KW-1185">Reference proteome</keyword>
<keyword evidence="5 16" id="KW-0723">Serine/threonine-protein kinase</keyword>
<dbReference type="Gene3D" id="3.40.1390.20">
    <property type="entry name" value="HprK N-terminal domain-like"/>
    <property type="match status" value="1"/>
</dbReference>
<feature type="region of interest" description="Important for the catalytic mechanism of both phosphorylation and dephosphorylation" evidence="16">
    <location>
        <begin position="204"/>
        <end position="213"/>
    </location>
</feature>
<evidence type="ECO:0000256" key="11">
    <source>
        <dbReference type="ARBA" id="ARBA00022842"/>
    </source>
</evidence>
<feature type="region of interest" description="Important for the catalytic mechanism of dephosphorylation" evidence="16">
    <location>
        <begin position="267"/>
        <end position="272"/>
    </location>
</feature>
<feature type="binding site" evidence="16">
    <location>
        <position position="163"/>
    </location>
    <ligand>
        <name>Mg(2+)</name>
        <dbReference type="ChEBI" id="CHEBI:18420"/>
    </ligand>
</feature>
<dbReference type="InterPro" id="IPR027417">
    <property type="entry name" value="P-loop_NTPase"/>
</dbReference>
<feature type="active site" evidence="16">
    <location>
        <position position="246"/>
    </location>
</feature>
<evidence type="ECO:0000259" key="18">
    <source>
        <dbReference type="Pfam" id="PF07475"/>
    </source>
</evidence>
<evidence type="ECO:0000256" key="7">
    <source>
        <dbReference type="ARBA" id="ARBA00022723"/>
    </source>
</evidence>
<keyword evidence="12 16" id="KW-0511">Multifunctional enzyme</keyword>
<feature type="domain" description="HPr kinase/phosphorylase C-terminal" evidence="18">
    <location>
        <begin position="133"/>
        <end position="301"/>
    </location>
</feature>
<keyword evidence="8 16" id="KW-0547">Nucleotide-binding</keyword>
<dbReference type="GO" id="GO:0004674">
    <property type="term" value="F:protein serine/threonine kinase activity"/>
    <property type="evidence" value="ECO:0007669"/>
    <property type="project" value="UniProtKB-KW"/>
</dbReference>
<dbReference type="InterPro" id="IPR028979">
    <property type="entry name" value="Ser_kin/Pase_Hpr-like_N_sf"/>
</dbReference>
<evidence type="ECO:0000313" key="19">
    <source>
        <dbReference type="EMBL" id="SHE27685.1"/>
    </source>
</evidence>
<proteinExistence type="inferred from homology"/>
<dbReference type="Gene3D" id="3.40.50.300">
    <property type="entry name" value="P-loop containing nucleotide triphosphate hydrolases"/>
    <property type="match status" value="1"/>
</dbReference>
<feature type="active site" description="Proton acceptor; for phosphorylation activity. Proton donor; for dephosphorylation activity" evidence="16">
    <location>
        <position position="180"/>
    </location>
</feature>
<comment type="catalytic activity">
    <reaction evidence="15 16">
        <text>[HPr protein]-O-phospho-L-serine + phosphate + H(+) = [HPr protein]-L-serine + diphosphate</text>
        <dbReference type="Rhea" id="RHEA:46604"/>
        <dbReference type="Rhea" id="RHEA-COMP:11602"/>
        <dbReference type="Rhea" id="RHEA-COMP:11603"/>
        <dbReference type="ChEBI" id="CHEBI:15378"/>
        <dbReference type="ChEBI" id="CHEBI:29999"/>
        <dbReference type="ChEBI" id="CHEBI:33019"/>
        <dbReference type="ChEBI" id="CHEBI:43474"/>
        <dbReference type="ChEBI" id="CHEBI:83421"/>
    </reaction>
</comment>
<name>A0A1M4S684_9LACT</name>
<evidence type="ECO:0000256" key="12">
    <source>
        <dbReference type="ARBA" id="ARBA00023268"/>
    </source>
</evidence>
<dbReference type="EMBL" id="FQUF01000002">
    <property type="protein sequence ID" value="SHE27685.1"/>
    <property type="molecule type" value="Genomic_DNA"/>
</dbReference>
<evidence type="ECO:0000256" key="3">
    <source>
        <dbReference type="ARBA" id="ARBA00006883"/>
    </source>
</evidence>
<evidence type="ECO:0000256" key="4">
    <source>
        <dbReference type="ARBA" id="ARBA00018922"/>
    </source>
</evidence>
<accession>A0A1M4S684</accession>
<dbReference type="InterPro" id="IPR011126">
    <property type="entry name" value="Hpr_kin/Pase_Hpr_N"/>
</dbReference>
<gene>
    <name evidence="16" type="primary">hprK</name>
    <name evidence="19" type="ORF">SAMN02745249_00061</name>
</gene>
<comment type="subunit">
    <text evidence="16">Homohexamer.</text>
</comment>
<dbReference type="GO" id="GO:0000287">
    <property type="term" value="F:magnesium ion binding"/>
    <property type="evidence" value="ECO:0007669"/>
    <property type="project" value="UniProtKB-UniRule"/>
</dbReference>
<keyword evidence="11 16" id="KW-0460">Magnesium</keyword>
<organism evidence="19 20">
    <name type="scientific">Atopostipes suicloacalis DSM 15692</name>
    <dbReference type="NCBI Taxonomy" id="1121025"/>
    <lineage>
        <taxon>Bacteria</taxon>
        <taxon>Bacillati</taxon>
        <taxon>Bacillota</taxon>
        <taxon>Bacilli</taxon>
        <taxon>Lactobacillales</taxon>
        <taxon>Carnobacteriaceae</taxon>
        <taxon>Atopostipes</taxon>
    </lineage>
</organism>
<dbReference type="GO" id="GO:0004712">
    <property type="term" value="F:protein serine/threonine/tyrosine kinase activity"/>
    <property type="evidence" value="ECO:0007669"/>
    <property type="project" value="UniProtKB-UniRule"/>
</dbReference>
<dbReference type="HAMAP" id="MF_01249">
    <property type="entry name" value="HPr_kinase"/>
    <property type="match status" value="1"/>
</dbReference>
<dbReference type="STRING" id="1121025.SAMN02745249_00061"/>
<sequence length="318" mass="36234">MSGKVVTVRELIEEMSYIKVASGEEFLNRRILSSDLSRPAIELTGYFDFYPSKRVQLFGKTEISFINRMTSEEKKIIFKRMCQPETPAFLIARDKEAPEELIEVATKAEIPVLVSHRSTTRLAANVTNFLEEYLSERMDQHGVFMDIYGMGVLIIGESGIGKSETGLELIQRGHRLVADDRVELYMMDESRIIGEAPEILRHLIEIRGVGVIDIANMFGVGAVRDTQVLDLVINLKNWDKDDAYDRLGNDVENKRFFNVDVPMLNIPVRVGRNLATITEVAAMNIRAKQMGYDATEKFEANLTKLIEKNSRDYRENNM</sequence>
<feature type="binding site" evidence="16">
    <location>
        <begin position="156"/>
        <end position="163"/>
    </location>
    <ligand>
        <name>ATP</name>
        <dbReference type="ChEBI" id="CHEBI:30616"/>
    </ligand>
</feature>
<evidence type="ECO:0000256" key="15">
    <source>
        <dbReference type="ARBA" id="ARBA00047657"/>
    </source>
</evidence>
<dbReference type="EC" id="2.7.4.-" evidence="16"/>
<comment type="function">
    <text evidence="16">Catalyzes the ATP- as well as the pyrophosphate-dependent phosphorylation of a specific serine residue in HPr, a phosphocarrier protein of the phosphoenolpyruvate-dependent sugar phosphotransferase system (PTS). HprK/P also catalyzes the pyrophosphate-producing, inorganic phosphate-dependent dephosphorylation (phosphorolysis) of seryl-phosphorylated HPr (P-Ser-HPr). The two antagonistic activities of HprK/P are regulated by several intracellular metabolites, which change their concentration in response to the absence or presence of rapidly metabolisable carbon sources (glucose, fructose, etc.) in the growth medium. Therefore, by controlling the phosphorylation state of HPr, HPrK/P is a sensor enzyme that plays a major role in the regulation of carbon metabolism and sugar transport: it mediates carbon catabolite repression (CCR), and regulates PTS-catalyzed carbohydrate uptake and inducer exclusion.</text>
</comment>
<feature type="active site" evidence="16">
    <location>
        <position position="141"/>
    </location>
</feature>
<dbReference type="SUPFAM" id="SSF75138">
    <property type="entry name" value="HprK N-terminal domain-like"/>
    <property type="match status" value="1"/>
</dbReference>
<dbReference type="Pfam" id="PF07475">
    <property type="entry name" value="Hpr_kinase_C"/>
    <property type="match status" value="1"/>
</dbReference>
<evidence type="ECO:0000256" key="2">
    <source>
        <dbReference type="ARBA" id="ARBA00001946"/>
    </source>
</evidence>
<dbReference type="GO" id="GO:0005524">
    <property type="term" value="F:ATP binding"/>
    <property type="evidence" value="ECO:0007669"/>
    <property type="project" value="UniProtKB-UniRule"/>
</dbReference>
<keyword evidence="6 16" id="KW-0808">Transferase</keyword>